<sequence length="207" mass="24370">MFCGFHQFNRKTIIALTFKSDGDYANNQYPILAMKMLASVSDKQLEKLLAELFFSLKIEQPKRYREEISVFEAGFKQWQNLPDDRYYTSKKRNTELIKSNLEAKIQEGLKEFTLRHNLSYTLPSILPKGYPLVQLLANLKSKLRAKQGNLQFPDDLQSLMEQLYDLLVAMELSKQIREETQAMRENFKLQLLAFFEKEHRHLKKRAG</sequence>
<dbReference type="AlphaFoldDB" id="A0AAN4VZH1"/>
<evidence type="ECO:0000313" key="2">
    <source>
        <dbReference type="Proteomes" id="UP001310022"/>
    </source>
</evidence>
<dbReference type="EMBL" id="BQKE01000001">
    <property type="protein sequence ID" value="GJM61665.1"/>
    <property type="molecule type" value="Genomic_DNA"/>
</dbReference>
<organism evidence="1 2">
    <name type="scientific">Persicobacter diffluens</name>
    <dbReference type="NCBI Taxonomy" id="981"/>
    <lineage>
        <taxon>Bacteria</taxon>
        <taxon>Pseudomonadati</taxon>
        <taxon>Bacteroidota</taxon>
        <taxon>Cytophagia</taxon>
        <taxon>Cytophagales</taxon>
        <taxon>Persicobacteraceae</taxon>
        <taxon>Persicobacter</taxon>
    </lineage>
</organism>
<comment type="caution">
    <text evidence="1">The sequence shown here is derived from an EMBL/GenBank/DDBJ whole genome shotgun (WGS) entry which is preliminary data.</text>
</comment>
<keyword evidence="2" id="KW-1185">Reference proteome</keyword>
<evidence type="ECO:0000313" key="1">
    <source>
        <dbReference type="EMBL" id="GJM61665.1"/>
    </source>
</evidence>
<protein>
    <submittedName>
        <fullName evidence="1">Uncharacterized protein</fullName>
    </submittedName>
</protein>
<accession>A0AAN4VZH1</accession>
<name>A0AAN4VZH1_9BACT</name>
<reference evidence="1 2" key="1">
    <citation type="submission" date="2021-12" db="EMBL/GenBank/DDBJ databases">
        <title>Genome sequencing of bacteria with rrn-lacking chromosome and rrn-plasmid.</title>
        <authorList>
            <person name="Anda M."/>
            <person name="Iwasaki W."/>
        </authorList>
    </citation>
    <scope>NUCLEOTIDE SEQUENCE [LARGE SCALE GENOMIC DNA]</scope>
    <source>
        <strain evidence="1 2">NBRC 15940</strain>
    </source>
</reference>
<dbReference type="Proteomes" id="UP001310022">
    <property type="component" value="Unassembled WGS sequence"/>
</dbReference>
<proteinExistence type="predicted"/>
<gene>
    <name evidence="1" type="ORF">PEDI_22170</name>
</gene>